<evidence type="ECO:0000256" key="8">
    <source>
        <dbReference type="PIRSR" id="PIRSR602401-1"/>
    </source>
</evidence>
<evidence type="ECO:0000256" key="9">
    <source>
        <dbReference type="RuleBase" id="RU000461"/>
    </source>
</evidence>
<evidence type="ECO:0000256" key="6">
    <source>
        <dbReference type="ARBA" id="ARBA00023004"/>
    </source>
</evidence>
<reference evidence="10" key="1">
    <citation type="submission" date="2020-08" db="EMBL/GenBank/DDBJ databases">
        <title>Multicomponent nature underlies the extraordinary mechanical properties of spider dragline silk.</title>
        <authorList>
            <person name="Kono N."/>
            <person name="Nakamura H."/>
            <person name="Mori M."/>
            <person name="Yoshida Y."/>
            <person name="Ohtoshi R."/>
            <person name="Malay A.D."/>
            <person name="Moran D.A.P."/>
            <person name="Tomita M."/>
            <person name="Numata K."/>
            <person name="Arakawa K."/>
        </authorList>
    </citation>
    <scope>NUCLEOTIDE SEQUENCE</scope>
</reference>
<keyword evidence="6 8" id="KW-0408">Iron</keyword>
<dbReference type="PROSITE" id="PS00086">
    <property type="entry name" value="CYTOCHROME_P450"/>
    <property type="match status" value="1"/>
</dbReference>
<feature type="binding site" description="axial binding residue" evidence="8">
    <location>
        <position position="450"/>
    </location>
    <ligand>
        <name>heme</name>
        <dbReference type="ChEBI" id="CHEBI:30413"/>
    </ligand>
    <ligandPart>
        <name>Fe</name>
        <dbReference type="ChEBI" id="CHEBI:18248"/>
    </ligandPart>
</feature>
<proteinExistence type="inferred from homology"/>
<dbReference type="GO" id="GO:0016705">
    <property type="term" value="F:oxidoreductase activity, acting on paired donors, with incorporation or reduction of molecular oxygen"/>
    <property type="evidence" value="ECO:0007669"/>
    <property type="project" value="InterPro"/>
</dbReference>
<dbReference type="GO" id="GO:0005506">
    <property type="term" value="F:iron ion binding"/>
    <property type="evidence" value="ECO:0007669"/>
    <property type="project" value="InterPro"/>
</dbReference>
<evidence type="ECO:0000256" key="3">
    <source>
        <dbReference type="ARBA" id="ARBA00022617"/>
    </source>
</evidence>
<comment type="cofactor">
    <cofactor evidence="1 8">
        <name>heme</name>
        <dbReference type="ChEBI" id="CHEBI:30413"/>
    </cofactor>
</comment>
<keyword evidence="3 8" id="KW-0349">Heme</keyword>
<evidence type="ECO:0000313" key="10">
    <source>
        <dbReference type="EMBL" id="GFU40844.1"/>
    </source>
</evidence>
<name>A0A8X6QV09_NEPPI</name>
<dbReference type="InterPro" id="IPR002401">
    <property type="entry name" value="Cyt_P450_E_grp-I"/>
</dbReference>
<dbReference type="InterPro" id="IPR017972">
    <property type="entry name" value="Cyt_P450_CS"/>
</dbReference>
<keyword evidence="7 9" id="KW-0503">Monooxygenase</keyword>
<dbReference type="Pfam" id="PF00067">
    <property type="entry name" value="p450"/>
    <property type="match status" value="1"/>
</dbReference>
<keyword evidence="11" id="KW-1185">Reference proteome</keyword>
<dbReference type="AlphaFoldDB" id="A0A8X6QV09"/>
<dbReference type="PRINTS" id="PR00385">
    <property type="entry name" value="P450"/>
</dbReference>
<gene>
    <name evidence="10" type="primary">Cyp12e1</name>
    <name evidence="10" type="ORF">NPIL_483611</name>
</gene>
<dbReference type="OrthoDB" id="3945418at2759"/>
<dbReference type="EMBL" id="BMAW01035729">
    <property type="protein sequence ID" value="GFU40844.1"/>
    <property type="molecule type" value="Genomic_DNA"/>
</dbReference>
<evidence type="ECO:0000256" key="1">
    <source>
        <dbReference type="ARBA" id="ARBA00001971"/>
    </source>
</evidence>
<evidence type="ECO:0000256" key="2">
    <source>
        <dbReference type="ARBA" id="ARBA00010617"/>
    </source>
</evidence>
<dbReference type="InterPro" id="IPR050479">
    <property type="entry name" value="CYP11_CYP27_families"/>
</dbReference>
<evidence type="ECO:0000313" key="11">
    <source>
        <dbReference type="Proteomes" id="UP000887013"/>
    </source>
</evidence>
<accession>A0A8X6QV09</accession>
<dbReference type="PANTHER" id="PTHR24279:SF120">
    <property type="entry name" value="CYTOCHROME P450"/>
    <property type="match status" value="1"/>
</dbReference>
<keyword evidence="5 9" id="KW-0560">Oxidoreductase</keyword>
<dbReference type="Gene3D" id="1.10.630.10">
    <property type="entry name" value="Cytochrome P450"/>
    <property type="match status" value="1"/>
</dbReference>
<dbReference type="InterPro" id="IPR001128">
    <property type="entry name" value="Cyt_P450"/>
</dbReference>
<dbReference type="Proteomes" id="UP000887013">
    <property type="component" value="Unassembled WGS sequence"/>
</dbReference>
<dbReference type="SUPFAM" id="SSF48264">
    <property type="entry name" value="Cytochrome P450"/>
    <property type="match status" value="1"/>
</dbReference>
<dbReference type="PRINTS" id="PR00463">
    <property type="entry name" value="EP450I"/>
</dbReference>
<protein>
    <submittedName>
        <fullName evidence="10">Probable cytochrome P450 12e1, mitochondrial</fullName>
    </submittedName>
</protein>
<keyword evidence="4 8" id="KW-0479">Metal-binding</keyword>
<dbReference type="InterPro" id="IPR036396">
    <property type="entry name" value="Cyt_P450_sf"/>
</dbReference>
<dbReference type="GO" id="GO:0020037">
    <property type="term" value="F:heme binding"/>
    <property type="evidence" value="ECO:0007669"/>
    <property type="project" value="InterPro"/>
</dbReference>
<comment type="caution">
    <text evidence="10">The sequence shown here is derived from an EMBL/GenBank/DDBJ whole genome shotgun (WGS) entry which is preliminary data.</text>
</comment>
<dbReference type="GO" id="GO:0004497">
    <property type="term" value="F:monooxygenase activity"/>
    <property type="evidence" value="ECO:0007669"/>
    <property type="project" value="UniProtKB-KW"/>
</dbReference>
<evidence type="ECO:0000256" key="5">
    <source>
        <dbReference type="ARBA" id="ARBA00023002"/>
    </source>
</evidence>
<sequence length="503" mass="57717">MALSRVSEQFLKVFPTGCKILSSSFAHMPDSPYWHKIFPDFRIRDFDEIPTVGPVFEEYRRFKIHEVYHRWVKEVGHVVKELRPDGGCCIHIYHKDDFSTVYSNDGQYPLRRSHEIIARYRRDRPHLYNSVGLGPGLGAEWAHLRRFLPHGIISGIYLPFRYDLEDVMDDFIDLVRTKLDENGEVEILPLLFRWAFESIGVVALNRRLNALCKAGNEEANNLIDAAILTNEIVCVSNVGDFEEQYKRLIPAQDYFASVIMAYVAEAALEPEGKCIVNKLLEQDCDYKDITTLIIDLFQGAITTVPLTLTWALYLLTRCPDMIQRSAREELMKMLPSKDHRYYLYTDSLDEAKRSLDRAGVIPHVVAIEKETLRLSPPVIGSGRINSKDLVLGGYLVPAGNMIVLQNRAACRLEEYFAHPLEFLPDRYIHAEKYFSKGNIDKPFGGGPRSCMGQSFAHAQMIMALSKILRNFEVSYHHEDVGVINRLHNEPDRPVFLKLKPVEK</sequence>
<organism evidence="10 11">
    <name type="scientific">Nephila pilipes</name>
    <name type="common">Giant wood spider</name>
    <name type="synonym">Nephila maculata</name>
    <dbReference type="NCBI Taxonomy" id="299642"/>
    <lineage>
        <taxon>Eukaryota</taxon>
        <taxon>Metazoa</taxon>
        <taxon>Ecdysozoa</taxon>
        <taxon>Arthropoda</taxon>
        <taxon>Chelicerata</taxon>
        <taxon>Arachnida</taxon>
        <taxon>Araneae</taxon>
        <taxon>Araneomorphae</taxon>
        <taxon>Entelegynae</taxon>
        <taxon>Araneoidea</taxon>
        <taxon>Nephilidae</taxon>
        <taxon>Nephila</taxon>
    </lineage>
</organism>
<comment type="similarity">
    <text evidence="2 9">Belongs to the cytochrome P450 family.</text>
</comment>
<evidence type="ECO:0000256" key="7">
    <source>
        <dbReference type="ARBA" id="ARBA00023033"/>
    </source>
</evidence>
<evidence type="ECO:0000256" key="4">
    <source>
        <dbReference type="ARBA" id="ARBA00022723"/>
    </source>
</evidence>
<dbReference type="PANTHER" id="PTHR24279">
    <property type="entry name" value="CYTOCHROME P450"/>
    <property type="match status" value="1"/>
</dbReference>